<feature type="transmembrane region" description="Helical" evidence="1">
    <location>
        <begin position="84"/>
        <end position="106"/>
    </location>
</feature>
<keyword evidence="3" id="KW-1185">Reference proteome</keyword>
<organism evidence="2 3">
    <name type="scientific">Streptomyces solicathayae</name>
    <dbReference type="NCBI Taxonomy" id="3081768"/>
    <lineage>
        <taxon>Bacteria</taxon>
        <taxon>Bacillati</taxon>
        <taxon>Actinomycetota</taxon>
        <taxon>Actinomycetes</taxon>
        <taxon>Kitasatosporales</taxon>
        <taxon>Streptomycetaceae</taxon>
        <taxon>Streptomyces</taxon>
    </lineage>
</organism>
<gene>
    <name evidence="2" type="ORF">R2D22_19790</name>
</gene>
<evidence type="ECO:0000256" key="1">
    <source>
        <dbReference type="SAM" id="Phobius"/>
    </source>
</evidence>
<sequence>MAGESGVRLRAGLRPTRTCSCTARWARLLTAILLTAAGYAILRSGTLPRWTGRLAYAVAIVNLAFVPSLFFGTDAADFYSAVGWGNTAMTAALVVYWALAVGITVLKRSSRPLTRPA</sequence>
<keyword evidence="1" id="KW-1133">Transmembrane helix</keyword>
<dbReference type="RefSeq" id="WP_318105347.1">
    <property type="nucleotide sequence ID" value="NZ_CP137573.1"/>
</dbReference>
<keyword evidence="1" id="KW-0472">Membrane</keyword>
<protein>
    <recommendedName>
        <fullName evidence="4">Integral membrane protein</fullName>
    </recommendedName>
</protein>
<dbReference type="EMBL" id="CP137573">
    <property type="protein sequence ID" value="WOX23500.1"/>
    <property type="molecule type" value="Genomic_DNA"/>
</dbReference>
<accession>A0ABZ0LVH0</accession>
<evidence type="ECO:0000313" key="3">
    <source>
        <dbReference type="Proteomes" id="UP001301731"/>
    </source>
</evidence>
<evidence type="ECO:0008006" key="4">
    <source>
        <dbReference type="Google" id="ProtNLM"/>
    </source>
</evidence>
<evidence type="ECO:0000313" key="2">
    <source>
        <dbReference type="EMBL" id="WOX23500.1"/>
    </source>
</evidence>
<reference evidence="2 3" key="1">
    <citation type="submission" date="2023-10" db="EMBL/GenBank/DDBJ databases">
        <title>The genome sequence of Streptomyces sp. HUAS YS2.</title>
        <authorList>
            <person name="Mo P."/>
        </authorList>
    </citation>
    <scope>NUCLEOTIDE SEQUENCE [LARGE SCALE GENOMIC DNA]</scope>
    <source>
        <strain evidence="2 3">HUAS YS2</strain>
    </source>
</reference>
<feature type="transmembrane region" description="Helical" evidence="1">
    <location>
        <begin position="25"/>
        <end position="42"/>
    </location>
</feature>
<keyword evidence="1" id="KW-0812">Transmembrane</keyword>
<dbReference type="Proteomes" id="UP001301731">
    <property type="component" value="Chromosome"/>
</dbReference>
<name>A0ABZ0LVH0_9ACTN</name>
<feature type="transmembrane region" description="Helical" evidence="1">
    <location>
        <begin position="54"/>
        <end position="72"/>
    </location>
</feature>
<proteinExistence type="predicted"/>